<feature type="chain" id="PRO_5003396801" evidence="12">
    <location>
        <begin position="21"/>
        <end position="743"/>
    </location>
</feature>
<evidence type="ECO:0000256" key="5">
    <source>
        <dbReference type="ARBA" id="ARBA00022729"/>
    </source>
</evidence>
<dbReference type="RefSeq" id="WP_013818454.1">
    <property type="nucleotide sequence ID" value="NC_015572.1"/>
</dbReference>
<dbReference type="PANTHER" id="PTHR30069:SF40">
    <property type="entry name" value="TONB-DEPENDENT RECEPTOR NMB0964-RELATED"/>
    <property type="match status" value="1"/>
</dbReference>
<dbReference type="PANTHER" id="PTHR30069">
    <property type="entry name" value="TONB-DEPENDENT OUTER MEMBRANE RECEPTOR"/>
    <property type="match status" value="1"/>
</dbReference>
<dbReference type="GO" id="GO:0044718">
    <property type="term" value="P:siderophore transmembrane transport"/>
    <property type="evidence" value="ECO:0007669"/>
    <property type="project" value="TreeGrafter"/>
</dbReference>
<dbReference type="PROSITE" id="PS01156">
    <property type="entry name" value="TONB_DEPENDENT_REC_2"/>
    <property type="match status" value="1"/>
</dbReference>
<feature type="short sequence motif" description="TonB C-terminal box" evidence="10">
    <location>
        <begin position="726"/>
        <end position="743"/>
    </location>
</feature>
<dbReference type="Gene3D" id="2.170.130.10">
    <property type="entry name" value="TonB-dependent receptor, plug domain"/>
    <property type="match status" value="1"/>
</dbReference>
<keyword evidence="5 12" id="KW-0732">Signal</keyword>
<evidence type="ECO:0000259" key="14">
    <source>
        <dbReference type="Pfam" id="PF07715"/>
    </source>
</evidence>
<evidence type="ECO:0000256" key="1">
    <source>
        <dbReference type="ARBA" id="ARBA00004571"/>
    </source>
</evidence>
<evidence type="ECO:0000256" key="11">
    <source>
        <dbReference type="RuleBase" id="RU003357"/>
    </source>
</evidence>
<dbReference type="InterPro" id="IPR037066">
    <property type="entry name" value="Plug_dom_sf"/>
</dbReference>
<dbReference type="InterPro" id="IPR010917">
    <property type="entry name" value="TonB_rcpt_CS"/>
</dbReference>
<keyword evidence="8 9" id="KW-0998">Cell outer membrane</keyword>
<evidence type="ECO:0000256" key="6">
    <source>
        <dbReference type="ARBA" id="ARBA00023077"/>
    </source>
</evidence>
<evidence type="ECO:0000256" key="2">
    <source>
        <dbReference type="ARBA" id="ARBA00022448"/>
    </source>
</evidence>
<keyword evidence="7 9" id="KW-0472">Membrane</keyword>
<keyword evidence="16" id="KW-1185">Reference proteome</keyword>
<evidence type="ECO:0000256" key="4">
    <source>
        <dbReference type="ARBA" id="ARBA00022692"/>
    </source>
</evidence>
<dbReference type="HOGENOM" id="CLU_008287_10_1_6"/>
<proteinExistence type="inferred from homology"/>
<evidence type="ECO:0000256" key="8">
    <source>
        <dbReference type="ARBA" id="ARBA00023237"/>
    </source>
</evidence>
<dbReference type="SUPFAM" id="SSF56935">
    <property type="entry name" value="Porins"/>
    <property type="match status" value="1"/>
</dbReference>
<dbReference type="GO" id="GO:0015344">
    <property type="term" value="F:siderophore uptake transmembrane transporter activity"/>
    <property type="evidence" value="ECO:0007669"/>
    <property type="project" value="TreeGrafter"/>
</dbReference>
<keyword evidence="15" id="KW-0675">Receptor</keyword>
<comment type="subcellular location">
    <subcellularLocation>
        <location evidence="1 9">Cell outer membrane</location>
        <topology evidence="1 9">Multi-pass membrane protein</topology>
    </subcellularLocation>
</comment>
<evidence type="ECO:0000256" key="9">
    <source>
        <dbReference type="PROSITE-ProRule" id="PRU01360"/>
    </source>
</evidence>
<evidence type="ECO:0000313" key="15">
    <source>
        <dbReference type="EMBL" id="AEG00201.1"/>
    </source>
</evidence>
<evidence type="ECO:0000256" key="3">
    <source>
        <dbReference type="ARBA" id="ARBA00022452"/>
    </source>
</evidence>
<reference evidence="15 16" key="1">
    <citation type="journal article" date="2011" name="J. Bacteriol.">
        <title>Complete Genome Sequence of the Aerobic Marine Methanotroph Methylomonas methanica MC09.</title>
        <authorList>
            <person name="Boden R."/>
            <person name="Cunliffe M."/>
            <person name="Scanlan J."/>
            <person name="Moussard H."/>
            <person name="Kits K.D."/>
            <person name="Klotz M.G."/>
            <person name="Jetten M.S."/>
            <person name="Vuilleumier S."/>
            <person name="Han J."/>
            <person name="Peters L."/>
            <person name="Mikhailova N."/>
            <person name="Teshima H."/>
            <person name="Tapia R."/>
            <person name="Kyrpides N."/>
            <person name="Ivanova N."/>
            <person name="Pagani I."/>
            <person name="Cheng J.F."/>
            <person name="Goodwin L."/>
            <person name="Han C."/>
            <person name="Hauser L."/>
            <person name="Land M.L."/>
            <person name="Lapidus A."/>
            <person name="Lucas S."/>
            <person name="Pitluck S."/>
            <person name="Woyke T."/>
            <person name="Stein L."/>
            <person name="Murrell J.C."/>
        </authorList>
    </citation>
    <scope>NUCLEOTIDE SEQUENCE [LARGE SCALE GENOMIC DNA]</scope>
    <source>
        <strain evidence="15 16">MC09</strain>
    </source>
</reference>
<keyword evidence="6 11" id="KW-0798">TonB box</keyword>
<dbReference type="InterPro" id="IPR039426">
    <property type="entry name" value="TonB-dep_rcpt-like"/>
</dbReference>
<dbReference type="OrthoDB" id="9795928at2"/>
<name>G0A2M1_METMM</name>
<dbReference type="Gene3D" id="2.40.170.20">
    <property type="entry name" value="TonB-dependent receptor, beta-barrel domain"/>
    <property type="match status" value="1"/>
</dbReference>
<dbReference type="AlphaFoldDB" id="G0A2M1"/>
<dbReference type="STRING" id="857087.Metme_1783"/>
<feature type="domain" description="TonB-dependent receptor-like beta-barrel" evidence="13">
    <location>
        <begin position="335"/>
        <end position="712"/>
    </location>
</feature>
<dbReference type="EMBL" id="CP002738">
    <property type="protein sequence ID" value="AEG00201.1"/>
    <property type="molecule type" value="Genomic_DNA"/>
</dbReference>
<dbReference type="Proteomes" id="UP000008888">
    <property type="component" value="Chromosome"/>
</dbReference>
<dbReference type="GO" id="GO:0009279">
    <property type="term" value="C:cell outer membrane"/>
    <property type="evidence" value="ECO:0007669"/>
    <property type="project" value="UniProtKB-SubCell"/>
</dbReference>
<evidence type="ECO:0000259" key="13">
    <source>
        <dbReference type="Pfam" id="PF00593"/>
    </source>
</evidence>
<evidence type="ECO:0000256" key="10">
    <source>
        <dbReference type="PROSITE-ProRule" id="PRU10144"/>
    </source>
</evidence>
<evidence type="ECO:0000256" key="7">
    <source>
        <dbReference type="ARBA" id="ARBA00023136"/>
    </source>
</evidence>
<evidence type="ECO:0000313" key="16">
    <source>
        <dbReference type="Proteomes" id="UP000008888"/>
    </source>
</evidence>
<feature type="signal peptide" evidence="12">
    <location>
        <begin position="1"/>
        <end position="20"/>
    </location>
</feature>
<dbReference type="Pfam" id="PF07715">
    <property type="entry name" value="Plug"/>
    <property type="match status" value="1"/>
</dbReference>
<comment type="similarity">
    <text evidence="9 11">Belongs to the TonB-dependent receptor family.</text>
</comment>
<dbReference type="InterPro" id="IPR000531">
    <property type="entry name" value="Beta-barrel_TonB"/>
</dbReference>
<accession>G0A2M1</accession>
<organism evidence="15 16">
    <name type="scientific">Methylomonas methanica (strain DSM 25384 / MC09)</name>
    <dbReference type="NCBI Taxonomy" id="857087"/>
    <lineage>
        <taxon>Bacteria</taxon>
        <taxon>Pseudomonadati</taxon>
        <taxon>Pseudomonadota</taxon>
        <taxon>Gammaproteobacteria</taxon>
        <taxon>Methylococcales</taxon>
        <taxon>Methylococcaceae</taxon>
        <taxon>Methylomonas</taxon>
    </lineage>
</organism>
<dbReference type="eggNOG" id="COG4206">
    <property type="taxonomic scope" value="Bacteria"/>
</dbReference>
<reference evidence="16" key="3">
    <citation type="submission" date="2011-05" db="EMBL/GenBank/DDBJ databases">
        <title>Complete sequence of Methylomonas methanica MC09.</title>
        <authorList>
            <consortium name="US DOE Joint Genome Institute"/>
            <person name="Lucas S."/>
            <person name="Han J."/>
            <person name="Lapidus A."/>
            <person name="Cheng J.-F."/>
            <person name="Goodwin L."/>
            <person name="Pitluck S."/>
            <person name="Peters L."/>
            <person name="Mikhailova N."/>
            <person name="Teshima H."/>
            <person name="Han C."/>
            <person name="Tapia R."/>
            <person name="Land M."/>
            <person name="Hauser L."/>
            <person name="Kyrpides N."/>
            <person name="Ivanova N."/>
            <person name="Pagani I."/>
            <person name="Stein L."/>
            <person name="Woyke T."/>
        </authorList>
    </citation>
    <scope>NUCLEOTIDE SEQUENCE [LARGE SCALE GENOMIC DNA]</scope>
    <source>
        <strain evidence="16">MC09</strain>
    </source>
</reference>
<keyword evidence="4 9" id="KW-0812">Transmembrane</keyword>
<keyword evidence="3 9" id="KW-1134">Transmembrane beta strand</keyword>
<gene>
    <name evidence="15" type="ordered locus">Metme_1783</name>
</gene>
<protein>
    <submittedName>
        <fullName evidence="15">TonB-dependent receptor</fullName>
    </submittedName>
</protein>
<feature type="domain" description="TonB-dependent receptor plug" evidence="14">
    <location>
        <begin position="53"/>
        <end position="156"/>
    </location>
</feature>
<dbReference type="InterPro" id="IPR012910">
    <property type="entry name" value="Plug_dom"/>
</dbReference>
<keyword evidence="2 9" id="KW-0813">Transport</keyword>
<dbReference type="Pfam" id="PF00593">
    <property type="entry name" value="TonB_dep_Rec_b-barrel"/>
    <property type="match status" value="1"/>
</dbReference>
<dbReference type="KEGG" id="mmt:Metme_1783"/>
<dbReference type="InterPro" id="IPR036942">
    <property type="entry name" value="Beta-barrel_TonB_sf"/>
</dbReference>
<sequence>MKSFALLIWLAVGTSNSLQAAEIDSPNSASDVPAAFETELEMVEVTADAPAQRITPSFSTIKGDELKLQQADNLGQTLQNQMGVSNASFGPGVGLPVIRGLTGSRVRIMQDGIGSHDASFLSPDHASAIDPLFAEQIEIARGADTIRYGGNAIGGTVNVKENRIPERVPDRLLQGALEQRFDTNADGTHAGFKLHLGRDRIAFKIGGFHRNRNDTEIPGEAINADAVREQYGLNDILNARGTIPNTDSESVGGFIGASWLGDNAMAGMSVGHLNNRYGIPKSSHGVDPNNLDGLELILPEIDPALLEQFADILSPEALNPDIRIDMRQTRYDFKGEWYTPLPGIEKLAFRYGLVDYIHTELEGQLPFTTFNNQVGEGRFEIEHKLFESWSGTLGAQWQDRNFSALGVETFVPPTNGDTLGLFTVQKLAAGQWQFELGLRTERSRIDPTASHLAFPAPPGQTSIYPPVALPDALQFRADSVSLAASWQVSTEATLSLSLSRAKRSPDIQELLALGPHLSTRSFEVGNVRLSNETANMADLGLDWHSERLAAKINAYANRTENYIYQKRQPEAFYNYHEAQFYPACVNLVECLPIYAYSQRDALFLGYEAEAQTTLADTRFGQLKLTLFSDFVRGRFADDDVPRLPPLRLGAEIGFGDRQWNAALRYTRGQAQNRPGNDETATPGYHLLSASADFHWRGLEPLDLWLFAKANNLLNQEIRSSVSLLRNFAPEPGRSVVLGFRATF</sequence>
<dbReference type="PROSITE" id="PS52016">
    <property type="entry name" value="TONB_DEPENDENT_REC_3"/>
    <property type="match status" value="1"/>
</dbReference>
<reference key="2">
    <citation type="submission" date="2011-05" db="EMBL/GenBank/DDBJ databases">
        <title>Complete genome sequence of the aerobic marine methanotroph Methylomonas methanica MC09.</title>
        <authorList>
            <person name="Boden R."/>
            <person name="Cunliffe M."/>
            <person name="Scanlan J."/>
            <person name="Moussard H."/>
            <person name="Kits K.D."/>
            <person name="Klotz M."/>
            <person name="Jetten M."/>
            <person name="Vuilleumier S."/>
            <person name="Han J."/>
            <person name="Peters L."/>
            <person name="Mikhailova N."/>
            <person name="Teshima H."/>
            <person name="Tapia R."/>
            <person name="Kyrpides N."/>
            <person name="Ivanova N."/>
            <person name="Pagani I."/>
            <person name="Cheng J.-F."/>
            <person name="Goodwin L."/>
            <person name="Han C."/>
            <person name="Hauser L."/>
            <person name="Land M."/>
            <person name="Lapidus A."/>
            <person name="Lucas S."/>
            <person name="Pitluck S."/>
            <person name="Woyke T."/>
            <person name="Stein L.Y."/>
            <person name="Murrell C."/>
        </authorList>
    </citation>
    <scope>NUCLEOTIDE SEQUENCE</scope>
    <source>
        <strain>MC09</strain>
    </source>
</reference>
<evidence type="ECO:0000256" key="12">
    <source>
        <dbReference type="SAM" id="SignalP"/>
    </source>
</evidence>